<reference evidence="2 3" key="1">
    <citation type="submission" date="2015-09" db="EMBL/GenBank/DDBJ databases">
        <title>Genome announcement of multiple Pseudomonas syringae strains.</title>
        <authorList>
            <person name="Thakur S."/>
            <person name="Wang P.W."/>
            <person name="Gong Y."/>
            <person name="Weir B.S."/>
            <person name="Guttman D.S."/>
        </authorList>
    </citation>
    <scope>NUCLEOTIDE SEQUENCE [LARGE SCALE GENOMIC DNA]</scope>
    <source>
        <strain evidence="2 3">ICMP3882</strain>
    </source>
</reference>
<gene>
    <name evidence="2" type="ORF">ALO47_05297</name>
</gene>
<feature type="region of interest" description="Disordered" evidence="1">
    <location>
        <begin position="383"/>
        <end position="403"/>
    </location>
</feature>
<sequence>MIDAVQPPVGGEFDLDNGVPVFVARQVNDLRREGLAGACGHKNLHPGRQQRRVTLLHDHAQSPAFQTHQRTHRVDAHGLDESLEHHVIEVAFPGSHLTDRMGNTPAFLVRPVRGDRVIHVADRTHSGEDADVRPLQSIGVARAVDLLMVMQADIHHQRRDRQILLENFQPLLGMGLHQAEFFDGQPAGFVEDFRCNHHLADVMHESRHASLTDLLILHAHPAGKRYHQRADGNRMHVGVFIRCLEAGQADQGVRMAQDRVGNFLDHQVHIVHLHGVPHPGLAEHVHHDIAGLAANGSGALDLLFQAGRCGVVMRRGRCGLRRVITALLRVDPDLERIGRLNAFEHVDIVKNGFDVSDPERITVPGATELVDVHAKAEFGDGDLFQHAQPPRSGSMEQPVREQGATAPLDCVVWRWIDMTSPY</sequence>
<evidence type="ECO:0000313" key="3">
    <source>
        <dbReference type="Proteomes" id="UP000050554"/>
    </source>
</evidence>
<dbReference type="Proteomes" id="UP000050554">
    <property type="component" value="Unassembled WGS sequence"/>
</dbReference>
<organism evidence="2 3">
    <name type="scientific">Pseudomonas syringae pv. ribicola</name>
    <dbReference type="NCBI Taxonomy" id="55398"/>
    <lineage>
        <taxon>Bacteria</taxon>
        <taxon>Pseudomonadati</taxon>
        <taxon>Pseudomonadota</taxon>
        <taxon>Gammaproteobacteria</taxon>
        <taxon>Pseudomonadales</taxon>
        <taxon>Pseudomonadaceae</taxon>
        <taxon>Pseudomonas</taxon>
    </lineage>
</organism>
<protein>
    <submittedName>
        <fullName evidence="2">Uncharacterized protein</fullName>
    </submittedName>
</protein>
<proteinExistence type="predicted"/>
<comment type="caution">
    <text evidence="2">The sequence shown here is derived from an EMBL/GenBank/DDBJ whole genome shotgun (WGS) entry which is preliminary data.</text>
</comment>
<dbReference type="AlphaFoldDB" id="A0A0N8SNK5"/>
<dbReference type="EMBL" id="LJRF01000182">
    <property type="protein sequence ID" value="KPY43848.1"/>
    <property type="molecule type" value="Genomic_DNA"/>
</dbReference>
<name>A0A0N8SNK5_PSESI</name>
<accession>A0A0N8SNK5</accession>
<evidence type="ECO:0000256" key="1">
    <source>
        <dbReference type="SAM" id="MobiDB-lite"/>
    </source>
</evidence>
<evidence type="ECO:0000313" key="2">
    <source>
        <dbReference type="EMBL" id="KPY43848.1"/>
    </source>
</evidence>